<keyword evidence="3" id="KW-1185">Reference proteome</keyword>
<sequence length="326" mass="36905">MKEERERHEVMEAQHAIELSELRSRIKELQTGPAPGATFTAEAEPDMVIEEEQEQRISSPTDSVTIMSDNGQAHSPDFAKPINVKTDFALLSKPDVPEWYSLKPCLNGSEKDFMSNIPQNVISHSDCNELMYCHQDILWYSPLSRRDHAYIIRPHAHFHPSQLGAKWTPNAELQSITGRMREVFYTPNGPGRMVYYAGTYVCLEIAELLPSEHSTIPPKLHKKLRHETLADGSLLPGKGRAQAFQDINSHYRSGSAKLMCVVLQCVGFNHALYDGLIALRDQAMQNRKMDKQLVKVAKKYEKLAEKRKISEGSGTSQVMKKTRLFA</sequence>
<proteinExistence type="predicted"/>
<evidence type="ECO:0000313" key="3">
    <source>
        <dbReference type="Proteomes" id="UP000813824"/>
    </source>
</evidence>
<dbReference type="AlphaFoldDB" id="A0A8K0UEG1"/>
<protein>
    <recommendedName>
        <fullName evidence="1">DUF6697 domain-containing protein</fullName>
    </recommendedName>
</protein>
<dbReference type="Proteomes" id="UP000813824">
    <property type="component" value="Unassembled WGS sequence"/>
</dbReference>
<comment type="caution">
    <text evidence="2">The sequence shown here is derived from an EMBL/GenBank/DDBJ whole genome shotgun (WGS) entry which is preliminary data.</text>
</comment>
<dbReference type="OrthoDB" id="3060478at2759"/>
<dbReference type="Pfam" id="PF20411">
    <property type="entry name" value="DUF6697"/>
    <property type="match status" value="1"/>
</dbReference>
<evidence type="ECO:0000259" key="1">
    <source>
        <dbReference type="Pfam" id="PF20411"/>
    </source>
</evidence>
<dbReference type="InterPro" id="IPR046520">
    <property type="entry name" value="DUF6697"/>
</dbReference>
<feature type="domain" description="DUF6697" evidence="1">
    <location>
        <begin position="102"/>
        <end position="278"/>
    </location>
</feature>
<evidence type="ECO:0000313" key="2">
    <source>
        <dbReference type="EMBL" id="KAH8077377.1"/>
    </source>
</evidence>
<accession>A0A8K0UEG1</accession>
<reference evidence="2" key="1">
    <citation type="journal article" date="2021" name="New Phytol.">
        <title>Evolutionary innovations through gain and loss of genes in the ectomycorrhizal Boletales.</title>
        <authorList>
            <person name="Wu G."/>
            <person name="Miyauchi S."/>
            <person name="Morin E."/>
            <person name="Kuo A."/>
            <person name="Drula E."/>
            <person name="Varga T."/>
            <person name="Kohler A."/>
            <person name="Feng B."/>
            <person name="Cao Y."/>
            <person name="Lipzen A."/>
            <person name="Daum C."/>
            <person name="Hundley H."/>
            <person name="Pangilinan J."/>
            <person name="Johnson J."/>
            <person name="Barry K."/>
            <person name="LaButti K."/>
            <person name="Ng V."/>
            <person name="Ahrendt S."/>
            <person name="Min B."/>
            <person name="Choi I.G."/>
            <person name="Park H."/>
            <person name="Plett J.M."/>
            <person name="Magnuson J."/>
            <person name="Spatafora J.W."/>
            <person name="Nagy L.G."/>
            <person name="Henrissat B."/>
            <person name="Grigoriev I.V."/>
            <person name="Yang Z.L."/>
            <person name="Xu J."/>
            <person name="Martin F.M."/>
        </authorList>
    </citation>
    <scope>NUCLEOTIDE SEQUENCE</scope>
    <source>
        <strain evidence="2">KKN 215</strain>
    </source>
</reference>
<name>A0A8K0UEG1_9AGAR</name>
<organism evidence="2 3">
    <name type="scientific">Cristinia sonorae</name>
    <dbReference type="NCBI Taxonomy" id="1940300"/>
    <lineage>
        <taxon>Eukaryota</taxon>
        <taxon>Fungi</taxon>
        <taxon>Dikarya</taxon>
        <taxon>Basidiomycota</taxon>
        <taxon>Agaricomycotina</taxon>
        <taxon>Agaricomycetes</taxon>
        <taxon>Agaricomycetidae</taxon>
        <taxon>Agaricales</taxon>
        <taxon>Pleurotineae</taxon>
        <taxon>Stephanosporaceae</taxon>
        <taxon>Cristinia</taxon>
    </lineage>
</organism>
<dbReference type="EMBL" id="JAEVFJ010000064">
    <property type="protein sequence ID" value="KAH8077377.1"/>
    <property type="molecule type" value="Genomic_DNA"/>
</dbReference>
<gene>
    <name evidence="2" type="ORF">BXZ70DRAFT_1012939</name>
</gene>